<dbReference type="AlphaFoldDB" id="A0A9W9PQ12"/>
<dbReference type="InterPro" id="IPR003511">
    <property type="entry name" value="HORMA_dom"/>
</dbReference>
<evidence type="ECO:0000259" key="1">
    <source>
        <dbReference type="Pfam" id="PF02301"/>
    </source>
</evidence>
<dbReference type="OrthoDB" id="1928087at2759"/>
<name>A0A9W9PQ12_9EURO</name>
<gene>
    <name evidence="2" type="ORF">N7476_010375</name>
</gene>
<accession>A0A9W9PQ12</accession>
<dbReference type="Proteomes" id="UP001147746">
    <property type="component" value="Unassembled WGS sequence"/>
</dbReference>
<dbReference type="InterPro" id="IPR036570">
    <property type="entry name" value="HORMA_dom_sf"/>
</dbReference>
<evidence type="ECO:0000313" key="3">
    <source>
        <dbReference type="Proteomes" id="UP001147746"/>
    </source>
</evidence>
<evidence type="ECO:0000313" key="2">
    <source>
        <dbReference type="EMBL" id="KAJ5303576.1"/>
    </source>
</evidence>
<keyword evidence="3" id="KW-1185">Reference proteome</keyword>
<dbReference type="Gene3D" id="3.30.900.10">
    <property type="entry name" value="HORMA domain"/>
    <property type="match status" value="1"/>
</dbReference>
<dbReference type="EMBL" id="JAPZBO010000009">
    <property type="protein sequence ID" value="KAJ5303576.1"/>
    <property type="molecule type" value="Genomic_DNA"/>
</dbReference>
<organism evidence="2 3">
    <name type="scientific">Penicillium atrosanguineum</name>
    <dbReference type="NCBI Taxonomy" id="1132637"/>
    <lineage>
        <taxon>Eukaryota</taxon>
        <taxon>Fungi</taxon>
        <taxon>Dikarya</taxon>
        <taxon>Ascomycota</taxon>
        <taxon>Pezizomycotina</taxon>
        <taxon>Eurotiomycetes</taxon>
        <taxon>Eurotiomycetidae</taxon>
        <taxon>Eurotiales</taxon>
        <taxon>Aspergillaceae</taxon>
        <taxon>Penicillium</taxon>
    </lineage>
</organism>
<proteinExistence type="predicted"/>
<reference evidence="2" key="1">
    <citation type="submission" date="2022-12" db="EMBL/GenBank/DDBJ databases">
        <authorList>
            <person name="Petersen C."/>
        </authorList>
    </citation>
    <scope>NUCLEOTIDE SEQUENCE</scope>
    <source>
        <strain evidence="2">IBT 21472</strain>
    </source>
</reference>
<sequence>MSPVKRKRKSRSPATRSWRRRVAANALKPCRAKLGHQYPAWAQSLELLKIAVHVTVAFILFMRELLPGEAFCDRSLGKVNVGQIYTYEDFLTGYQETPLEGRAASAHAKKLKAAAKAKKSDGFKNPWVKMIQRGTDEVANQIRDCMQEIGNGLARRRLDTLTLCVRAGFDAHDGSLPLFETYAMRFVYGGKRGFADKLDGIIDPILRPRSLNDIRKHIYNVSRKLTMLKNAPAPLSGRQLGIVMTYNKASEIRTAEFEFSSPSTNSDRSGNRASELDQNWDELTEVGGLFDTGYHVSAHHLF</sequence>
<protein>
    <recommendedName>
        <fullName evidence="1">HORMA domain-containing protein</fullName>
    </recommendedName>
</protein>
<feature type="domain" description="HORMA" evidence="1">
    <location>
        <begin position="44"/>
        <end position="295"/>
    </location>
</feature>
<comment type="caution">
    <text evidence="2">The sequence shown here is derived from an EMBL/GenBank/DDBJ whole genome shotgun (WGS) entry which is preliminary data.</text>
</comment>
<reference evidence="2" key="2">
    <citation type="journal article" date="2023" name="IMA Fungus">
        <title>Comparative genomic study of the Penicillium genus elucidates a diverse pangenome and 15 lateral gene transfer events.</title>
        <authorList>
            <person name="Petersen C."/>
            <person name="Sorensen T."/>
            <person name="Nielsen M.R."/>
            <person name="Sondergaard T.E."/>
            <person name="Sorensen J.L."/>
            <person name="Fitzpatrick D.A."/>
            <person name="Frisvad J.C."/>
            <person name="Nielsen K.L."/>
        </authorList>
    </citation>
    <scope>NUCLEOTIDE SEQUENCE</scope>
    <source>
        <strain evidence="2">IBT 21472</strain>
    </source>
</reference>
<dbReference type="Pfam" id="PF02301">
    <property type="entry name" value="HORMA"/>
    <property type="match status" value="1"/>
</dbReference>